<dbReference type="InterPro" id="IPR051010">
    <property type="entry name" value="BCAA_transport"/>
</dbReference>
<evidence type="ECO:0000259" key="6">
    <source>
        <dbReference type="Pfam" id="PF13458"/>
    </source>
</evidence>
<evidence type="ECO:0000256" key="4">
    <source>
        <dbReference type="ARBA" id="ARBA00022970"/>
    </source>
</evidence>
<sequence length="401" mass="42951">MFRYAAIGLTSALALGAGAGAAHAEVKFGALYPFSGQLALLGEESARGLELAVDQINSEGGVQGEQVTLVKGDAVDNNQAIGEARRLIAREGVKAIFGTYSSSRSIAASQVAELSRIPYFELGAVAEKVTGRDLAYLYRTNPTAKDMARTIVDMIVESVAPELDKDPEELRIGIIHEDSSYGSSVAEFENKYAEEAGLNVVAEQAYPASTVDMSSIVLRLKEKNVDVVLQTSYQNDSVLFLRQADEENYDPKAIIGGGGGYSMEPTAEAVGADVIEGVLDADFTQYNVNPEFAPGVKEFVEDYKAKYDSAPRSGHSLNNYAGAMALLHAIDDADGFGPDEIREAVDAIDIPMGETAAGYGVKFGENNQNTRAKMMGMQWQDGELVTVFPEEAAVSELKLQD</sequence>
<comment type="caution">
    <text evidence="7">The sequence shown here is derived from an EMBL/GenBank/DDBJ whole genome shotgun (WGS) entry which is preliminary data.</text>
</comment>
<evidence type="ECO:0000256" key="5">
    <source>
        <dbReference type="SAM" id="SignalP"/>
    </source>
</evidence>
<dbReference type="SUPFAM" id="SSF53822">
    <property type="entry name" value="Periplasmic binding protein-like I"/>
    <property type="match status" value="1"/>
</dbReference>
<proteinExistence type="inferred from homology"/>
<name>A0A423PDR9_9GAMM</name>
<evidence type="ECO:0000256" key="2">
    <source>
        <dbReference type="ARBA" id="ARBA00022448"/>
    </source>
</evidence>
<dbReference type="RefSeq" id="WP_123592587.1">
    <property type="nucleotide sequence ID" value="NZ_AYKF01000143.1"/>
</dbReference>
<feature type="chain" id="PRO_5019183811" evidence="5">
    <location>
        <begin position="25"/>
        <end position="401"/>
    </location>
</feature>
<evidence type="ECO:0000256" key="1">
    <source>
        <dbReference type="ARBA" id="ARBA00010062"/>
    </source>
</evidence>
<dbReference type="CDD" id="cd06340">
    <property type="entry name" value="PBP1_ABC_ligand_binding-like"/>
    <property type="match status" value="1"/>
</dbReference>
<dbReference type="PANTHER" id="PTHR30483">
    <property type="entry name" value="LEUCINE-SPECIFIC-BINDING PROTEIN"/>
    <property type="match status" value="1"/>
</dbReference>
<organism evidence="7 8">
    <name type="scientific">Salinisphaera orenii YIM 95161</name>
    <dbReference type="NCBI Taxonomy" id="1051139"/>
    <lineage>
        <taxon>Bacteria</taxon>
        <taxon>Pseudomonadati</taxon>
        <taxon>Pseudomonadota</taxon>
        <taxon>Gammaproteobacteria</taxon>
        <taxon>Salinisphaerales</taxon>
        <taxon>Salinisphaeraceae</taxon>
        <taxon>Salinisphaera</taxon>
    </lineage>
</organism>
<reference evidence="7 8" key="1">
    <citation type="submission" date="2013-10" db="EMBL/GenBank/DDBJ databases">
        <title>Salinisphaera halophila YIM 95161 Genome Sequencing.</title>
        <authorList>
            <person name="Lai Q."/>
            <person name="Li C."/>
            <person name="Shao Z."/>
        </authorList>
    </citation>
    <scope>NUCLEOTIDE SEQUENCE [LARGE SCALE GENOMIC DNA]</scope>
    <source>
        <strain evidence="7 8">YIM 95161</strain>
    </source>
</reference>
<evidence type="ECO:0000256" key="3">
    <source>
        <dbReference type="ARBA" id="ARBA00022729"/>
    </source>
</evidence>
<evidence type="ECO:0000313" key="8">
    <source>
        <dbReference type="Proteomes" id="UP000285123"/>
    </source>
</evidence>
<dbReference type="Gene3D" id="3.40.50.2300">
    <property type="match status" value="2"/>
</dbReference>
<gene>
    <name evidence="7" type="ORF">SAHL_17030</name>
</gene>
<feature type="signal peptide" evidence="5">
    <location>
        <begin position="1"/>
        <end position="24"/>
    </location>
</feature>
<dbReference type="InterPro" id="IPR028082">
    <property type="entry name" value="Peripla_BP_I"/>
</dbReference>
<dbReference type="EMBL" id="AYKF01000143">
    <property type="protein sequence ID" value="ROO23108.1"/>
    <property type="molecule type" value="Genomic_DNA"/>
</dbReference>
<keyword evidence="3 5" id="KW-0732">Signal</keyword>
<dbReference type="GO" id="GO:0006865">
    <property type="term" value="P:amino acid transport"/>
    <property type="evidence" value="ECO:0007669"/>
    <property type="project" value="UniProtKB-KW"/>
</dbReference>
<feature type="domain" description="Leucine-binding protein" evidence="6">
    <location>
        <begin position="25"/>
        <end position="382"/>
    </location>
</feature>
<dbReference type="Pfam" id="PF13458">
    <property type="entry name" value="Peripla_BP_6"/>
    <property type="match status" value="1"/>
</dbReference>
<keyword evidence="4" id="KW-0029">Amino-acid transport</keyword>
<protein>
    <submittedName>
        <fullName evidence="7">Amino acid-binding protein</fullName>
    </submittedName>
</protein>
<dbReference type="InterPro" id="IPR028081">
    <property type="entry name" value="Leu-bd"/>
</dbReference>
<dbReference type="AlphaFoldDB" id="A0A423PDR9"/>
<dbReference type="Proteomes" id="UP000285123">
    <property type="component" value="Unassembled WGS sequence"/>
</dbReference>
<comment type="similarity">
    <text evidence="1">Belongs to the leucine-binding protein family.</text>
</comment>
<dbReference type="OrthoDB" id="9147078at2"/>
<dbReference type="PRINTS" id="PR00337">
    <property type="entry name" value="LEUILEVALBP"/>
</dbReference>
<keyword evidence="2" id="KW-0813">Transport</keyword>
<dbReference type="PANTHER" id="PTHR30483:SF37">
    <property type="entry name" value="ABC TRANSPORTER SUBSTRATE-BINDING PROTEIN"/>
    <property type="match status" value="1"/>
</dbReference>
<accession>A0A423PDR9</accession>
<dbReference type="InterPro" id="IPR000709">
    <property type="entry name" value="Leu_Ile_Val-bd"/>
</dbReference>
<evidence type="ECO:0000313" key="7">
    <source>
        <dbReference type="EMBL" id="ROO23108.1"/>
    </source>
</evidence>